<dbReference type="GO" id="GO:0016740">
    <property type="term" value="F:transferase activity"/>
    <property type="evidence" value="ECO:0007669"/>
    <property type="project" value="UniProtKB-KW"/>
</dbReference>
<dbReference type="PROSITE" id="PS01234">
    <property type="entry name" value="GATB"/>
    <property type="match status" value="1"/>
</dbReference>
<evidence type="ECO:0000256" key="11">
    <source>
        <dbReference type="HAMAP-Rule" id="MF_00121"/>
    </source>
</evidence>
<dbReference type="InterPro" id="IPR003789">
    <property type="entry name" value="Asn/Gln_tRNA_amidoTrase-B-like"/>
</dbReference>
<dbReference type="RefSeq" id="WP_183731928.1">
    <property type="nucleotide sequence ID" value="NZ_JACHID010000007.1"/>
</dbReference>
<evidence type="ECO:0000256" key="10">
    <source>
        <dbReference type="ARBA" id="ARBA00047913"/>
    </source>
</evidence>
<evidence type="ECO:0000256" key="6">
    <source>
        <dbReference type="ARBA" id="ARBA00022840"/>
    </source>
</evidence>
<dbReference type="GO" id="GO:0005524">
    <property type="term" value="F:ATP binding"/>
    <property type="evidence" value="ECO:0007669"/>
    <property type="project" value="UniProtKB-KW"/>
</dbReference>
<evidence type="ECO:0000256" key="3">
    <source>
        <dbReference type="ARBA" id="ARBA00016923"/>
    </source>
</evidence>
<accession>A0A7W8DH30</accession>
<dbReference type="SUPFAM" id="SSF55931">
    <property type="entry name" value="Glutamine synthetase/guanido kinase"/>
    <property type="match status" value="1"/>
</dbReference>
<keyword evidence="7 11" id="KW-0648">Protein biosynthesis</keyword>
<dbReference type="EC" id="6.3.5.-" evidence="11"/>
<evidence type="ECO:0000256" key="4">
    <source>
        <dbReference type="ARBA" id="ARBA00022598"/>
    </source>
</evidence>
<evidence type="ECO:0000259" key="12">
    <source>
        <dbReference type="SMART" id="SM00845"/>
    </source>
</evidence>
<keyword evidence="5 11" id="KW-0547">Nucleotide-binding</keyword>
<dbReference type="FunFam" id="1.10.10.410:FF:000001">
    <property type="entry name" value="Aspartyl/glutamyl-tRNA(Asn/Gln) amidotransferase subunit B"/>
    <property type="match status" value="1"/>
</dbReference>
<dbReference type="EMBL" id="JACHID010000007">
    <property type="protein sequence ID" value="MBB5022080.1"/>
    <property type="molecule type" value="Genomic_DNA"/>
</dbReference>
<dbReference type="NCBIfam" id="NF004014">
    <property type="entry name" value="PRK05477.1-4"/>
    <property type="match status" value="1"/>
</dbReference>
<dbReference type="SMART" id="SM00845">
    <property type="entry name" value="GatB_Yqey"/>
    <property type="match status" value="1"/>
</dbReference>
<comment type="catalytic activity">
    <reaction evidence="10 11">
        <text>L-glutamyl-tRNA(Gln) + L-glutamine + ATP + H2O = L-glutaminyl-tRNA(Gln) + L-glutamate + ADP + phosphate + H(+)</text>
        <dbReference type="Rhea" id="RHEA:17521"/>
        <dbReference type="Rhea" id="RHEA-COMP:9681"/>
        <dbReference type="Rhea" id="RHEA-COMP:9684"/>
        <dbReference type="ChEBI" id="CHEBI:15377"/>
        <dbReference type="ChEBI" id="CHEBI:15378"/>
        <dbReference type="ChEBI" id="CHEBI:29985"/>
        <dbReference type="ChEBI" id="CHEBI:30616"/>
        <dbReference type="ChEBI" id="CHEBI:43474"/>
        <dbReference type="ChEBI" id="CHEBI:58359"/>
        <dbReference type="ChEBI" id="CHEBI:78520"/>
        <dbReference type="ChEBI" id="CHEBI:78521"/>
        <dbReference type="ChEBI" id="CHEBI:456216"/>
    </reaction>
</comment>
<dbReference type="HAMAP" id="MF_00121">
    <property type="entry name" value="GatB"/>
    <property type="match status" value="1"/>
</dbReference>
<reference evidence="13 14" key="1">
    <citation type="submission" date="2020-08" db="EMBL/GenBank/DDBJ databases">
        <title>Genomic Encyclopedia of Type Strains, Phase IV (KMG-IV): sequencing the most valuable type-strain genomes for metagenomic binning, comparative biology and taxonomic classification.</title>
        <authorList>
            <person name="Goeker M."/>
        </authorList>
    </citation>
    <scope>NUCLEOTIDE SEQUENCE [LARGE SCALE GENOMIC DNA]</scope>
    <source>
        <strain evidence="13 14">DSM 22071</strain>
    </source>
</reference>
<organism evidence="13 14">
    <name type="scientific">Desulfurispira natronophila</name>
    <dbReference type="NCBI Taxonomy" id="682562"/>
    <lineage>
        <taxon>Bacteria</taxon>
        <taxon>Pseudomonadati</taxon>
        <taxon>Chrysiogenota</taxon>
        <taxon>Chrysiogenia</taxon>
        <taxon>Chrysiogenales</taxon>
        <taxon>Chrysiogenaceae</taxon>
        <taxon>Desulfurispira</taxon>
    </lineage>
</organism>
<keyword evidence="13" id="KW-0808">Transferase</keyword>
<dbReference type="InterPro" id="IPR017958">
    <property type="entry name" value="Gln-tRNA_amidoTrfase_suB_CS"/>
</dbReference>
<dbReference type="NCBIfam" id="NF004015">
    <property type="entry name" value="PRK05477.1-5"/>
    <property type="match status" value="1"/>
</dbReference>
<dbReference type="Gene3D" id="1.10.150.380">
    <property type="entry name" value="GatB domain, N-terminal subdomain"/>
    <property type="match status" value="1"/>
</dbReference>
<evidence type="ECO:0000256" key="7">
    <source>
        <dbReference type="ARBA" id="ARBA00022917"/>
    </source>
</evidence>
<dbReference type="InterPro" id="IPR014746">
    <property type="entry name" value="Gln_synth/guanido_kin_cat_dom"/>
</dbReference>
<dbReference type="SUPFAM" id="SSF89095">
    <property type="entry name" value="GatB/YqeY motif"/>
    <property type="match status" value="1"/>
</dbReference>
<evidence type="ECO:0000313" key="14">
    <source>
        <dbReference type="Proteomes" id="UP000528322"/>
    </source>
</evidence>
<comment type="caution">
    <text evidence="13">The sequence shown here is derived from an EMBL/GenBank/DDBJ whole genome shotgun (WGS) entry which is preliminary data.</text>
</comment>
<dbReference type="PANTHER" id="PTHR11659">
    <property type="entry name" value="GLUTAMYL-TRNA GLN AMIDOTRANSFERASE SUBUNIT B MITOCHONDRIAL AND PROKARYOTIC PET112-RELATED"/>
    <property type="match status" value="1"/>
</dbReference>
<evidence type="ECO:0000256" key="2">
    <source>
        <dbReference type="ARBA" id="ARBA00011123"/>
    </source>
</evidence>
<feature type="domain" description="Asn/Gln amidotransferase" evidence="12">
    <location>
        <begin position="331"/>
        <end position="479"/>
    </location>
</feature>
<dbReference type="AlphaFoldDB" id="A0A7W8DH30"/>
<dbReference type="NCBIfam" id="TIGR00133">
    <property type="entry name" value="gatB"/>
    <property type="match status" value="1"/>
</dbReference>
<dbReference type="InterPro" id="IPR004413">
    <property type="entry name" value="GatB"/>
</dbReference>
<dbReference type="Proteomes" id="UP000528322">
    <property type="component" value="Unassembled WGS sequence"/>
</dbReference>
<dbReference type="InterPro" id="IPR023168">
    <property type="entry name" value="GatB_Yqey_C_2"/>
</dbReference>
<dbReference type="Gene3D" id="1.10.10.410">
    <property type="match status" value="1"/>
</dbReference>
<dbReference type="PANTHER" id="PTHR11659:SF0">
    <property type="entry name" value="GLUTAMYL-TRNA(GLN) AMIDOTRANSFERASE SUBUNIT B, MITOCHONDRIAL"/>
    <property type="match status" value="1"/>
</dbReference>
<dbReference type="GO" id="GO:0070681">
    <property type="term" value="P:glutaminyl-tRNAGln biosynthesis via transamidation"/>
    <property type="evidence" value="ECO:0007669"/>
    <property type="project" value="TreeGrafter"/>
</dbReference>
<keyword evidence="6 11" id="KW-0067">ATP-binding</keyword>
<evidence type="ECO:0000313" key="13">
    <source>
        <dbReference type="EMBL" id="MBB5022080.1"/>
    </source>
</evidence>
<protein>
    <recommendedName>
        <fullName evidence="3 11">Aspartyl/glutamyl-tRNA(Asn/Gln) amidotransferase subunit B</fullName>
        <shortName evidence="11">Asp/Glu-ADT subunit B</shortName>
        <ecNumber evidence="11">6.3.5.-</ecNumber>
    </recommendedName>
</protein>
<dbReference type="Pfam" id="PF02637">
    <property type="entry name" value="GatB_Yqey"/>
    <property type="match status" value="1"/>
</dbReference>
<dbReference type="InterPro" id="IPR018027">
    <property type="entry name" value="Asn/Gln_amidotransferase"/>
</dbReference>
<comment type="similarity">
    <text evidence="1 11">Belongs to the GatB/GatE family. GatB subfamily.</text>
</comment>
<evidence type="ECO:0000256" key="9">
    <source>
        <dbReference type="ARBA" id="ARBA00047380"/>
    </source>
</evidence>
<dbReference type="Pfam" id="PF02934">
    <property type="entry name" value="GatB_N"/>
    <property type="match status" value="1"/>
</dbReference>
<comment type="subunit">
    <text evidence="2 11">Heterotrimer of A, B and C subunits.</text>
</comment>
<dbReference type="NCBIfam" id="NF004012">
    <property type="entry name" value="PRK05477.1-2"/>
    <property type="match status" value="1"/>
</dbReference>
<dbReference type="InterPro" id="IPR017959">
    <property type="entry name" value="Asn/Gln-tRNA_amidoTrfase_suB/E"/>
</dbReference>
<evidence type="ECO:0000256" key="1">
    <source>
        <dbReference type="ARBA" id="ARBA00005306"/>
    </source>
</evidence>
<dbReference type="InterPro" id="IPR042114">
    <property type="entry name" value="GatB_C_1"/>
</dbReference>
<evidence type="ECO:0000256" key="8">
    <source>
        <dbReference type="ARBA" id="ARBA00024799"/>
    </source>
</evidence>
<dbReference type="GO" id="GO:0006412">
    <property type="term" value="P:translation"/>
    <property type="evidence" value="ECO:0007669"/>
    <property type="project" value="UniProtKB-UniRule"/>
</dbReference>
<keyword evidence="4 11" id="KW-0436">Ligase</keyword>
<gene>
    <name evidence="11" type="primary">gatB</name>
    <name evidence="13" type="ORF">HNR37_001397</name>
</gene>
<dbReference type="FunFam" id="1.10.150.380:FF:000001">
    <property type="entry name" value="Aspartyl/glutamyl-tRNA(Asn/Gln) amidotransferase subunit B"/>
    <property type="match status" value="1"/>
</dbReference>
<sequence>MKYETVIGLEIHAQVLTHSKIFCGCSTQVGQQANSHTCPVCLGMPGALPVLNRKVVDYTIKTGLAISAAINKFSQFARKNYFYPDLPKGYQISQYEEPIVGEGHIIIDLPDGETKRIGIERIHMEEDAGKSIHGSSIGKPGSSYIDLNRAGTPLMEIVSHPDMRGPEEARAYLEKLKTILRYLEVSDCNMEEGSLRCDVNISLRPAGQEKLGTKAEIKNMNSFRNVGRAIEYEMKRQAQILDEGGTIVQETRLYDPEKNVTVSMRSKEEAHDYRYFPEPDLIPVNLTDDWIDSLKGTLPELPDAKKERFVEQYGIPAYDAGVLCSDKYVANYYEEAVKAHPSNAKAVSNWVMGDVLRVLKERKQDIGEFDIPAAHIGKMVSMIDKKTISGKIAKTVFEYMCEAPKDPEVIVKEKGLVQVVDEGAIREIVQQVIDSNPGPVEQFRGGQEKVLGFLVGQTMKASKGKANPEMVNQLLREMLG</sequence>
<evidence type="ECO:0000256" key="5">
    <source>
        <dbReference type="ARBA" id="ARBA00022741"/>
    </source>
</evidence>
<keyword evidence="14" id="KW-1185">Reference proteome</keyword>
<name>A0A7W8DH30_9BACT</name>
<comment type="catalytic activity">
    <reaction evidence="9 11">
        <text>L-aspartyl-tRNA(Asn) + L-glutamine + ATP + H2O = L-asparaginyl-tRNA(Asn) + L-glutamate + ADP + phosphate + 2 H(+)</text>
        <dbReference type="Rhea" id="RHEA:14513"/>
        <dbReference type="Rhea" id="RHEA-COMP:9674"/>
        <dbReference type="Rhea" id="RHEA-COMP:9677"/>
        <dbReference type="ChEBI" id="CHEBI:15377"/>
        <dbReference type="ChEBI" id="CHEBI:15378"/>
        <dbReference type="ChEBI" id="CHEBI:29985"/>
        <dbReference type="ChEBI" id="CHEBI:30616"/>
        <dbReference type="ChEBI" id="CHEBI:43474"/>
        <dbReference type="ChEBI" id="CHEBI:58359"/>
        <dbReference type="ChEBI" id="CHEBI:78515"/>
        <dbReference type="ChEBI" id="CHEBI:78516"/>
        <dbReference type="ChEBI" id="CHEBI:456216"/>
    </reaction>
</comment>
<dbReference type="GO" id="GO:0050567">
    <property type="term" value="F:glutaminyl-tRNA synthase (glutamine-hydrolyzing) activity"/>
    <property type="evidence" value="ECO:0007669"/>
    <property type="project" value="UniProtKB-UniRule"/>
</dbReference>
<dbReference type="InterPro" id="IPR006075">
    <property type="entry name" value="Asn/Gln-tRNA_Trfase_suB/E_cat"/>
</dbReference>
<proteinExistence type="inferred from homology"/>
<comment type="function">
    <text evidence="8 11">Allows the formation of correctly charged Asn-tRNA(Asn) or Gln-tRNA(Gln) through the transamidation of misacylated Asp-tRNA(Asn) or Glu-tRNA(Gln) in organisms which lack either or both of asparaginyl-tRNA or glutaminyl-tRNA synthetases. The reaction takes place in the presence of glutamine and ATP through an activated phospho-Asp-tRNA(Asn) or phospho-Glu-tRNA(Gln).</text>
</comment>